<proteinExistence type="predicted"/>
<accession>A0A0E9WH60</accession>
<dbReference type="AlphaFoldDB" id="A0A0E9WH60"/>
<reference evidence="1" key="2">
    <citation type="journal article" date="2015" name="Fish Shellfish Immunol.">
        <title>Early steps in the European eel (Anguilla anguilla)-Vibrio vulnificus interaction in the gills: Role of the RtxA13 toxin.</title>
        <authorList>
            <person name="Callol A."/>
            <person name="Pajuelo D."/>
            <person name="Ebbesson L."/>
            <person name="Teles M."/>
            <person name="MacKenzie S."/>
            <person name="Amaro C."/>
        </authorList>
    </citation>
    <scope>NUCLEOTIDE SEQUENCE</scope>
</reference>
<dbReference type="EMBL" id="GBXM01019784">
    <property type="protein sequence ID" value="JAH88793.1"/>
    <property type="molecule type" value="Transcribed_RNA"/>
</dbReference>
<organism evidence="1">
    <name type="scientific">Anguilla anguilla</name>
    <name type="common">European freshwater eel</name>
    <name type="synonym">Muraena anguilla</name>
    <dbReference type="NCBI Taxonomy" id="7936"/>
    <lineage>
        <taxon>Eukaryota</taxon>
        <taxon>Metazoa</taxon>
        <taxon>Chordata</taxon>
        <taxon>Craniata</taxon>
        <taxon>Vertebrata</taxon>
        <taxon>Euteleostomi</taxon>
        <taxon>Actinopterygii</taxon>
        <taxon>Neopterygii</taxon>
        <taxon>Teleostei</taxon>
        <taxon>Anguilliformes</taxon>
        <taxon>Anguillidae</taxon>
        <taxon>Anguilla</taxon>
    </lineage>
</organism>
<reference evidence="1" key="1">
    <citation type="submission" date="2014-11" db="EMBL/GenBank/DDBJ databases">
        <authorList>
            <person name="Amaro Gonzalez C."/>
        </authorList>
    </citation>
    <scope>NUCLEOTIDE SEQUENCE</scope>
</reference>
<evidence type="ECO:0000313" key="1">
    <source>
        <dbReference type="EMBL" id="JAH88793.1"/>
    </source>
</evidence>
<name>A0A0E9WH60_ANGAN</name>
<protein>
    <submittedName>
        <fullName evidence="1">Uncharacterized protein</fullName>
    </submittedName>
</protein>
<sequence>MVKSPTMICTVANDDTVPTMTFRFLPDTRHVGLQHKFPRIWHSKGHELSVSEVIVKIVVPSLFVTDKAILAGSCHTVCSCFPAIRRSCTANVSVALFCEDPSGAGGVWM</sequence>